<reference evidence="1" key="1">
    <citation type="submission" date="2014-09" db="EMBL/GenBank/DDBJ databases">
        <authorList>
            <person name="Magalhaes I.L.F."/>
            <person name="Oliveira U."/>
            <person name="Santos F.R."/>
            <person name="Vidigal T.H.D.A."/>
            <person name="Brescovit A.D."/>
            <person name="Santos A.J."/>
        </authorList>
    </citation>
    <scope>NUCLEOTIDE SEQUENCE</scope>
    <source>
        <tissue evidence="1">Shoot tissue taken approximately 20 cm above the soil surface</tissue>
    </source>
</reference>
<protein>
    <submittedName>
        <fullName evidence="1">Uncharacterized protein</fullName>
    </submittedName>
</protein>
<accession>A0A0A9DG66</accession>
<sequence length="101" mass="11361">MGRATAWRGAKSARRKKLAPWRSTATLLHPTSRSSSMPDASRCLPLPARSDSASRVLFHNLREGEARTGLGWLRIEMAWLKISLKQNRMVREVSCCRSLLA</sequence>
<dbReference type="AlphaFoldDB" id="A0A0A9DG66"/>
<name>A0A0A9DG66_ARUDO</name>
<proteinExistence type="predicted"/>
<reference evidence="1" key="2">
    <citation type="journal article" date="2015" name="Data Brief">
        <title>Shoot transcriptome of the giant reed, Arundo donax.</title>
        <authorList>
            <person name="Barrero R.A."/>
            <person name="Guerrero F.D."/>
            <person name="Moolhuijzen P."/>
            <person name="Goolsby J.A."/>
            <person name="Tidwell J."/>
            <person name="Bellgard S.E."/>
            <person name="Bellgard M.I."/>
        </authorList>
    </citation>
    <scope>NUCLEOTIDE SEQUENCE</scope>
    <source>
        <tissue evidence="1">Shoot tissue taken approximately 20 cm above the soil surface</tissue>
    </source>
</reference>
<evidence type="ECO:0000313" key="1">
    <source>
        <dbReference type="EMBL" id="JAD86841.1"/>
    </source>
</evidence>
<organism evidence="1">
    <name type="scientific">Arundo donax</name>
    <name type="common">Giant reed</name>
    <name type="synonym">Donax arundinaceus</name>
    <dbReference type="NCBI Taxonomy" id="35708"/>
    <lineage>
        <taxon>Eukaryota</taxon>
        <taxon>Viridiplantae</taxon>
        <taxon>Streptophyta</taxon>
        <taxon>Embryophyta</taxon>
        <taxon>Tracheophyta</taxon>
        <taxon>Spermatophyta</taxon>
        <taxon>Magnoliopsida</taxon>
        <taxon>Liliopsida</taxon>
        <taxon>Poales</taxon>
        <taxon>Poaceae</taxon>
        <taxon>PACMAD clade</taxon>
        <taxon>Arundinoideae</taxon>
        <taxon>Arundineae</taxon>
        <taxon>Arundo</taxon>
    </lineage>
</organism>
<dbReference type="EMBL" id="GBRH01211054">
    <property type="protein sequence ID" value="JAD86841.1"/>
    <property type="molecule type" value="Transcribed_RNA"/>
</dbReference>